<dbReference type="InterPro" id="IPR040026">
    <property type="entry name" value="FliD"/>
</dbReference>
<dbReference type="GO" id="GO:0007155">
    <property type="term" value="P:cell adhesion"/>
    <property type="evidence" value="ECO:0007669"/>
    <property type="project" value="InterPro"/>
</dbReference>
<dbReference type="GO" id="GO:0009424">
    <property type="term" value="C:bacterial-type flagellum hook"/>
    <property type="evidence" value="ECO:0007669"/>
    <property type="project" value="UniProtKB-UniRule"/>
</dbReference>
<organism evidence="8 9">
    <name type="scientific">Legionella erythra</name>
    <dbReference type="NCBI Taxonomy" id="448"/>
    <lineage>
        <taxon>Bacteria</taxon>
        <taxon>Pseudomonadati</taxon>
        <taxon>Pseudomonadota</taxon>
        <taxon>Gammaproteobacteria</taxon>
        <taxon>Legionellales</taxon>
        <taxon>Legionellaceae</taxon>
        <taxon>Legionella</taxon>
    </lineage>
</organism>
<gene>
    <name evidence="8" type="primary">fliD</name>
    <name evidence="8" type="ORF">Lery_1128</name>
</gene>
<evidence type="ECO:0000256" key="1">
    <source>
        <dbReference type="ARBA" id="ARBA00009764"/>
    </source>
</evidence>
<sequence>MKRPVDKELIVATISSTGASSLDIKAIVDALVAADITPAKSRLDKLEASYTTKLSAVGQIKGSLSKLQVAMTKLSDLQQFYGMKSTVSDPNIFSASANTDAIPGVYDVEVRYLASRQSLASSPVASANTIVGNGSITIDFGTYSNDLSTFTANPDKQSVTINIAPGQNTLQAIRDTINNNDSGVKAAIVQDSQGARLTLSSPDTGKNLAMKISVNDADSNNTNGAGLSVLAYDPTAGITNLQETAAARDSEIKINGLTLTQSTNQYKDALAGVTIDLRKADLGTTYSLTIENNKAQLTGFVNEFIKQFNDAMTTLNNLTGYNKETKQGGLLQGDSSTRNLKLGISKILSQAIDTGDSAINSLADIGIKTDAKGLLTLNTSDFDAAVNDHYDAIGNLFAKTALASDSNIRIKSVGADVKAGSYAINISSFTAGVTLAGTIGGLSATSSDGLTLKGSGALKNLSIQVIGGSTGDRGSVVVSDGIAAQLNNLVTDYLGDKGDLANRSKQLNDNLKSLDDQRLRLDTRITSLRTRYTVQFTRLDVLLSSLQDTSAFLTQQLANLPKINS</sequence>
<dbReference type="Pfam" id="PF02465">
    <property type="entry name" value="FliD_N"/>
    <property type="match status" value="1"/>
</dbReference>
<keyword evidence="8" id="KW-0966">Cell projection</keyword>
<keyword evidence="8" id="KW-0282">Flagellum</keyword>
<comment type="subcellular location">
    <subcellularLocation>
        <location evidence="5">Secreted</location>
    </subcellularLocation>
    <subcellularLocation>
        <location evidence="5">Bacterial flagellum</location>
    </subcellularLocation>
</comment>
<keyword evidence="8" id="KW-0969">Cilium</keyword>
<comment type="subunit">
    <text evidence="2 5">Homopentamer.</text>
</comment>
<keyword evidence="3 5" id="KW-0175">Coiled coil</keyword>
<evidence type="ECO:0000256" key="5">
    <source>
        <dbReference type="RuleBase" id="RU362066"/>
    </source>
</evidence>
<dbReference type="InterPro" id="IPR010809">
    <property type="entry name" value="FliD_C"/>
</dbReference>
<feature type="coiled-coil region" evidence="5">
    <location>
        <begin position="497"/>
        <end position="524"/>
    </location>
</feature>
<evidence type="ECO:0000256" key="2">
    <source>
        <dbReference type="ARBA" id="ARBA00011255"/>
    </source>
</evidence>
<evidence type="ECO:0000256" key="3">
    <source>
        <dbReference type="ARBA" id="ARBA00023054"/>
    </source>
</evidence>
<dbReference type="GO" id="GO:0009421">
    <property type="term" value="C:bacterial-type flagellum filament cap"/>
    <property type="evidence" value="ECO:0007669"/>
    <property type="project" value="InterPro"/>
</dbReference>
<dbReference type="STRING" id="448.Lery_1128"/>
<dbReference type="InterPro" id="IPR003481">
    <property type="entry name" value="FliD_N"/>
</dbReference>
<dbReference type="OrthoDB" id="9810816at2"/>
<dbReference type="Pfam" id="PF07195">
    <property type="entry name" value="FliD_C"/>
    <property type="match status" value="1"/>
</dbReference>
<proteinExistence type="inferred from homology"/>
<keyword evidence="5" id="KW-0964">Secreted</keyword>
<dbReference type="RefSeq" id="WP_058526284.1">
    <property type="nucleotide sequence ID" value="NZ_CAAAHY010000002.1"/>
</dbReference>
<dbReference type="PATRIC" id="fig|448.7.peg.1182"/>
<feature type="domain" description="Flagellar hook-associated protein 2 N-terminal" evidence="6">
    <location>
        <begin position="20"/>
        <end position="117"/>
    </location>
</feature>
<dbReference type="Proteomes" id="UP000054773">
    <property type="component" value="Unassembled WGS sequence"/>
</dbReference>
<evidence type="ECO:0000256" key="4">
    <source>
        <dbReference type="ARBA" id="ARBA00023143"/>
    </source>
</evidence>
<reference evidence="8 9" key="1">
    <citation type="submission" date="2015-11" db="EMBL/GenBank/DDBJ databases">
        <title>Genomic analysis of 38 Legionella species identifies large and diverse effector repertoires.</title>
        <authorList>
            <person name="Burstein D."/>
            <person name="Amaro F."/>
            <person name="Zusman T."/>
            <person name="Lifshitz Z."/>
            <person name="Cohen O."/>
            <person name="Gilbert J.A."/>
            <person name="Pupko T."/>
            <person name="Shuman H.A."/>
            <person name="Segal G."/>
        </authorList>
    </citation>
    <scope>NUCLEOTIDE SEQUENCE [LARGE SCALE GENOMIC DNA]</scope>
    <source>
        <strain evidence="8 9">SE-32A-C8</strain>
    </source>
</reference>
<keyword evidence="9" id="KW-1185">Reference proteome</keyword>
<dbReference type="PANTHER" id="PTHR30288">
    <property type="entry name" value="FLAGELLAR CAP/ASSEMBLY PROTEIN FLID"/>
    <property type="match status" value="1"/>
</dbReference>
<name>A0A0W0TRM7_LEGER</name>
<comment type="function">
    <text evidence="5">Required for morphogenesis and for the elongation of the flagellar filament by facilitating polymerization of the flagellin monomers at the tip of growing filament. Forms a capping structure, which prevents flagellin subunits (transported through the central channel of the flagellum) from leaking out without polymerization at the distal end.</text>
</comment>
<dbReference type="PANTHER" id="PTHR30288:SF0">
    <property type="entry name" value="FLAGELLAR HOOK-ASSOCIATED PROTEIN 2"/>
    <property type="match status" value="1"/>
</dbReference>
<feature type="domain" description="Flagellar hook-associated protein 2 C-terminal" evidence="7">
    <location>
        <begin position="247"/>
        <end position="547"/>
    </location>
</feature>
<protein>
    <recommendedName>
        <fullName evidence="5">Flagellar hook-associated protein 2</fullName>
        <shortName evidence="5">HAP2</shortName>
    </recommendedName>
    <alternativeName>
        <fullName evidence="5">Flagellar cap protein</fullName>
    </alternativeName>
</protein>
<evidence type="ECO:0000313" key="8">
    <source>
        <dbReference type="EMBL" id="KTC98074.1"/>
    </source>
</evidence>
<comment type="similarity">
    <text evidence="1 5">Belongs to the FliD family.</text>
</comment>
<dbReference type="GO" id="GO:0071973">
    <property type="term" value="P:bacterial-type flagellum-dependent cell motility"/>
    <property type="evidence" value="ECO:0007669"/>
    <property type="project" value="TreeGrafter"/>
</dbReference>
<dbReference type="EMBL" id="LNYA01000023">
    <property type="protein sequence ID" value="KTC98074.1"/>
    <property type="molecule type" value="Genomic_DNA"/>
</dbReference>
<comment type="caution">
    <text evidence="8">The sequence shown here is derived from an EMBL/GenBank/DDBJ whole genome shotgun (WGS) entry which is preliminary data.</text>
</comment>
<evidence type="ECO:0000259" key="6">
    <source>
        <dbReference type="Pfam" id="PF02465"/>
    </source>
</evidence>
<evidence type="ECO:0000259" key="7">
    <source>
        <dbReference type="Pfam" id="PF07195"/>
    </source>
</evidence>
<keyword evidence="4 5" id="KW-0975">Bacterial flagellum</keyword>
<evidence type="ECO:0000313" key="9">
    <source>
        <dbReference type="Proteomes" id="UP000054773"/>
    </source>
</evidence>
<accession>A0A0W0TRM7</accession>
<dbReference type="AlphaFoldDB" id="A0A0W0TRM7"/>
<dbReference type="GO" id="GO:0005576">
    <property type="term" value="C:extracellular region"/>
    <property type="evidence" value="ECO:0007669"/>
    <property type="project" value="UniProtKB-SubCell"/>
</dbReference>